<protein>
    <submittedName>
        <fullName evidence="1">Uncharacterized protein</fullName>
    </submittedName>
</protein>
<gene>
    <name evidence="1" type="ORF">Daesc_007047</name>
</gene>
<dbReference type="Proteomes" id="UP001369815">
    <property type="component" value="Unassembled WGS sequence"/>
</dbReference>
<proteinExistence type="predicted"/>
<dbReference type="EMBL" id="JBANMG010000006">
    <property type="protein sequence ID" value="KAK6952507.1"/>
    <property type="molecule type" value="Genomic_DNA"/>
</dbReference>
<accession>A0AAX6MJB7</accession>
<evidence type="ECO:0000313" key="1">
    <source>
        <dbReference type="EMBL" id="KAK6952507.1"/>
    </source>
</evidence>
<evidence type="ECO:0000313" key="2">
    <source>
        <dbReference type="Proteomes" id="UP001369815"/>
    </source>
</evidence>
<reference evidence="1 2" key="1">
    <citation type="journal article" date="2024" name="Front Chem Biol">
        <title>Unveiling the potential of Daldinia eschscholtzii MFLUCC 19-0629 through bioactivity and bioinformatics studies for enhanced sustainable agriculture production.</title>
        <authorList>
            <person name="Brooks S."/>
            <person name="Weaver J.A."/>
            <person name="Klomchit A."/>
            <person name="Alharthi S.A."/>
            <person name="Onlamun T."/>
            <person name="Nurani R."/>
            <person name="Vong T.K."/>
            <person name="Alberti F."/>
            <person name="Greco C."/>
        </authorList>
    </citation>
    <scope>NUCLEOTIDE SEQUENCE [LARGE SCALE GENOMIC DNA]</scope>
    <source>
        <strain evidence="1">MFLUCC 19-0629</strain>
    </source>
</reference>
<comment type="caution">
    <text evidence="1">The sequence shown here is derived from an EMBL/GenBank/DDBJ whole genome shotgun (WGS) entry which is preliminary data.</text>
</comment>
<name>A0AAX6MJB7_9PEZI</name>
<dbReference type="AlphaFoldDB" id="A0AAX6MJB7"/>
<organism evidence="1 2">
    <name type="scientific">Daldinia eschscholtzii</name>
    <dbReference type="NCBI Taxonomy" id="292717"/>
    <lineage>
        <taxon>Eukaryota</taxon>
        <taxon>Fungi</taxon>
        <taxon>Dikarya</taxon>
        <taxon>Ascomycota</taxon>
        <taxon>Pezizomycotina</taxon>
        <taxon>Sordariomycetes</taxon>
        <taxon>Xylariomycetidae</taxon>
        <taxon>Xylariales</taxon>
        <taxon>Hypoxylaceae</taxon>
        <taxon>Daldinia</taxon>
    </lineage>
</organism>
<keyword evidence="2" id="KW-1185">Reference proteome</keyword>
<sequence length="213" mass="24719">MIYCDWITTARKCLEGEPPPCHIARFYVQEEDIEFPLVGVEPSSRVAQFYGELLAEVERSRLRDRRKELYRKFRNRVVAAHVAVEDVRVSVGTVSTLEKSLAHLDVALGWMTDLIEYDKEHPIHWSEVFPTEDVQSQLSPSELWLHFKLESIRPCLVFLVRLLGLVLPKYSDTWLECEESLTNKYWIVQFVLDSPRPPRQPVSTHPLGIDLSS</sequence>